<dbReference type="EMBL" id="MU851881">
    <property type="protein sequence ID" value="KAK2630988.1"/>
    <property type="molecule type" value="Genomic_DNA"/>
</dbReference>
<proteinExistence type="predicted"/>
<feature type="region of interest" description="Disordered" evidence="1">
    <location>
        <begin position="1"/>
        <end position="34"/>
    </location>
</feature>
<dbReference type="AlphaFoldDB" id="A0AAD9T8B4"/>
<evidence type="ECO:0000313" key="2">
    <source>
        <dbReference type="EMBL" id="KAK2630988.1"/>
    </source>
</evidence>
<name>A0AAD9T8B4_EUCGR</name>
<accession>A0AAD9T8B4</accession>
<reference evidence="2 3" key="1">
    <citation type="journal article" date="2014" name="Nature">
        <title>The genome of Eucalyptus grandis.</title>
        <authorList>
            <person name="Myburg A.A."/>
            <person name="Grattapaglia D."/>
            <person name="Tuskan G.A."/>
            <person name="Hellsten U."/>
            <person name="Hayes R.D."/>
            <person name="Grimwood J."/>
            <person name="Jenkins J."/>
            <person name="Lindquist E."/>
            <person name="Tice H."/>
            <person name="Bauer D."/>
            <person name="Goodstein D.M."/>
            <person name="Dubchak I."/>
            <person name="Poliakov A."/>
            <person name="Mizrachi E."/>
            <person name="Kullan A.R."/>
            <person name="Hussey S.G."/>
            <person name="Pinard D."/>
            <person name="van der Merwe K."/>
            <person name="Singh P."/>
            <person name="van Jaarsveld I."/>
            <person name="Silva-Junior O.B."/>
            <person name="Togawa R.C."/>
            <person name="Pappas M.R."/>
            <person name="Faria D.A."/>
            <person name="Sansaloni C.P."/>
            <person name="Petroli C.D."/>
            <person name="Yang X."/>
            <person name="Ranjan P."/>
            <person name="Tschaplinski T.J."/>
            <person name="Ye C.Y."/>
            <person name="Li T."/>
            <person name="Sterck L."/>
            <person name="Vanneste K."/>
            <person name="Murat F."/>
            <person name="Soler M."/>
            <person name="Clemente H.S."/>
            <person name="Saidi N."/>
            <person name="Cassan-Wang H."/>
            <person name="Dunand C."/>
            <person name="Hefer C.A."/>
            <person name="Bornberg-Bauer E."/>
            <person name="Kersting A.R."/>
            <person name="Vining K."/>
            <person name="Amarasinghe V."/>
            <person name="Ranik M."/>
            <person name="Naithani S."/>
            <person name="Elser J."/>
            <person name="Boyd A.E."/>
            <person name="Liston A."/>
            <person name="Spatafora J.W."/>
            <person name="Dharmwardhana P."/>
            <person name="Raja R."/>
            <person name="Sullivan C."/>
            <person name="Romanel E."/>
            <person name="Alves-Ferreira M."/>
            <person name="Kulheim C."/>
            <person name="Foley W."/>
            <person name="Carocha V."/>
            <person name="Paiva J."/>
            <person name="Kudrna D."/>
            <person name="Brommonschenkel S.H."/>
            <person name="Pasquali G."/>
            <person name="Byrne M."/>
            <person name="Rigault P."/>
            <person name="Tibbits J."/>
            <person name="Spokevicius A."/>
            <person name="Jones R.C."/>
            <person name="Steane D.A."/>
            <person name="Vaillancourt R.E."/>
            <person name="Potts B.M."/>
            <person name="Joubert F."/>
            <person name="Barry K."/>
            <person name="Pappas G.J."/>
            <person name="Strauss S.H."/>
            <person name="Jaiswal P."/>
            <person name="Grima-Pettenati J."/>
            <person name="Salse J."/>
            <person name="Van de Peer Y."/>
            <person name="Rokhsar D.S."/>
            <person name="Schmutz J."/>
        </authorList>
    </citation>
    <scope>NUCLEOTIDE SEQUENCE [LARGE SCALE GENOMIC DNA]</scope>
    <source>
        <strain evidence="3">cv. BRASUZ1</strain>
        <tissue evidence="2">Leaf extractions</tissue>
    </source>
</reference>
<evidence type="ECO:0000313" key="3">
    <source>
        <dbReference type="Proteomes" id="UP000030711"/>
    </source>
</evidence>
<gene>
    <name evidence="2" type="ORF">EUGRSUZ_L03595</name>
</gene>
<keyword evidence="3" id="KW-1185">Reference proteome</keyword>
<sequence>MTRHCLAPKNSRNSSLSRPPAPVNPPNSSGSSSLTAQLIFLEKRSHEHGYLLKFPEHPQPRMNEVRRIPRISSWSRVTLPS</sequence>
<evidence type="ECO:0000256" key="1">
    <source>
        <dbReference type="SAM" id="MobiDB-lite"/>
    </source>
</evidence>
<dbReference type="Proteomes" id="UP000030711">
    <property type="component" value="Unassembled WGS sequence"/>
</dbReference>
<comment type="caution">
    <text evidence="2">The sequence shown here is derived from an EMBL/GenBank/DDBJ whole genome shotgun (WGS) entry which is preliminary data.</text>
</comment>
<protein>
    <submittedName>
        <fullName evidence="2">Uncharacterized protein</fullName>
    </submittedName>
</protein>
<organism evidence="2 3">
    <name type="scientific">Eucalyptus grandis</name>
    <name type="common">Flooded gum</name>
    <dbReference type="NCBI Taxonomy" id="71139"/>
    <lineage>
        <taxon>Eukaryota</taxon>
        <taxon>Viridiplantae</taxon>
        <taxon>Streptophyta</taxon>
        <taxon>Embryophyta</taxon>
        <taxon>Tracheophyta</taxon>
        <taxon>Spermatophyta</taxon>
        <taxon>Magnoliopsida</taxon>
        <taxon>eudicotyledons</taxon>
        <taxon>Gunneridae</taxon>
        <taxon>Pentapetalae</taxon>
        <taxon>rosids</taxon>
        <taxon>malvids</taxon>
        <taxon>Myrtales</taxon>
        <taxon>Myrtaceae</taxon>
        <taxon>Myrtoideae</taxon>
        <taxon>Eucalypteae</taxon>
        <taxon>Eucalyptus</taxon>
    </lineage>
</organism>